<evidence type="ECO:0000313" key="1">
    <source>
        <dbReference type="EMBL" id="CAG8523381.1"/>
    </source>
</evidence>
<evidence type="ECO:0000313" key="2">
    <source>
        <dbReference type="Proteomes" id="UP000789405"/>
    </source>
</evidence>
<dbReference type="OrthoDB" id="10532697at2759"/>
<dbReference type="Proteomes" id="UP000789405">
    <property type="component" value="Unassembled WGS sequence"/>
</dbReference>
<name>A0A9N9AAQ6_9GLOM</name>
<gene>
    <name evidence="1" type="ORF">DERYTH_LOCUS3984</name>
</gene>
<proteinExistence type="predicted"/>
<sequence>MLKCFVCSFYIKVNFNRQTGHLRNPDAALTQIPNSRVAKGPNSLVEREAKSQNSNTLPLNCLYVEQSNGYLYFLYFSNSSRIQVG</sequence>
<keyword evidence="2" id="KW-1185">Reference proteome</keyword>
<comment type="caution">
    <text evidence="1">The sequence shown here is derived from an EMBL/GenBank/DDBJ whole genome shotgun (WGS) entry which is preliminary data.</text>
</comment>
<protein>
    <submittedName>
        <fullName evidence="1">21975_t:CDS:1</fullName>
    </submittedName>
</protein>
<reference evidence="1" key="1">
    <citation type="submission" date="2021-06" db="EMBL/GenBank/DDBJ databases">
        <authorList>
            <person name="Kallberg Y."/>
            <person name="Tangrot J."/>
            <person name="Rosling A."/>
        </authorList>
    </citation>
    <scope>NUCLEOTIDE SEQUENCE</scope>
    <source>
        <strain evidence="1">MA453B</strain>
    </source>
</reference>
<accession>A0A9N9AAQ6</accession>
<organism evidence="1 2">
    <name type="scientific">Dentiscutata erythropus</name>
    <dbReference type="NCBI Taxonomy" id="1348616"/>
    <lineage>
        <taxon>Eukaryota</taxon>
        <taxon>Fungi</taxon>
        <taxon>Fungi incertae sedis</taxon>
        <taxon>Mucoromycota</taxon>
        <taxon>Glomeromycotina</taxon>
        <taxon>Glomeromycetes</taxon>
        <taxon>Diversisporales</taxon>
        <taxon>Gigasporaceae</taxon>
        <taxon>Dentiscutata</taxon>
    </lineage>
</organism>
<dbReference type="EMBL" id="CAJVPY010001472">
    <property type="protein sequence ID" value="CAG8523381.1"/>
    <property type="molecule type" value="Genomic_DNA"/>
</dbReference>
<dbReference type="AlphaFoldDB" id="A0A9N9AAQ6"/>